<dbReference type="InParanoid" id="A0A316VR28"/>
<gene>
    <name evidence="2" type="ORF">IE81DRAFT_349584</name>
</gene>
<evidence type="ECO:0000256" key="1">
    <source>
        <dbReference type="SAM" id="MobiDB-lite"/>
    </source>
</evidence>
<organism evidence="2 3">
    <name type="scientific">Ceraceosorus guamensis</name>
    <dbReference type="NCBI Taxonomy" id="1522189"/>
    <lineage>
        <taxon>Eukaryota</taxon>
        <taxon>Fungi</taxon>
        <taxon>Dikarya</taxon>
        <taxon>Basidiomycota</taxon>
        <taxon>Ustilaginomycotina</taxon>
        <taxon>Exobasidiomycetes</taxon>
        <taxon>Ceraceosorales</taxon>
        <taxon>Ceraceosoraceae</taxon>
        <taxon>Ceraceosorus</taxon>
    </lineage>
</organism>
<reference evidence="2 3" key="1">
    <citation type="journal article" date="2018" name="Mol. Biol. Evol.">
        <title>Broad Genomic Sampling Reveals a Smut Pathogenic Ancestry of the Fungal Clade Ustilaginomycotina.</title>
        <authorList>
            <person name="Kijpornyongpan T."/>
            <person name="Mondo S.J."/>
            <person name="Barry K."/>
            <person name="Sandor L."/>
            <person name="Lee J."/>
            <person name="Lipzen A."/>
            <person name="Pangilinan J."/>
            <person name="LaButti K."/>
            <person name="Hainaut M."/>
            <person name="Henrissat B."/>
            <person name="Grigoriev I.V."/>
            <person name="Spatafora J.W."/>
            <person name="Aime M.C."/>
        </authorList>
    </citation>
    <scope>NUCLEOTIDE SEQUENCE [LARGE SCALE GENOMIC DNA]</scope>
    <source>
        <strain evidence="2 3">MCA 4658</strain>
    </source>
</reference>
<feature type="compositionally biased region" description="Pro residues" evidence="1">
    <location>
        <begin position="54"/>
        <end position="77"/>
    </location>
</feature>
<protein>
    <submittedName>
        <fullName evidence="2">Uncharacterized protein</fullName>
    </submittedName>
</protein>
<evidence type="ECO:0000313" key="3">
    <source>
        <dbReference type="Proteomes" id="UP000245783"/>
    </source>
</evidence>
<dbReference type="RefSeq" id="XP_025367227.1">
    <property type="nucleotide sequence ID" value="XM_025516411.1"/>
</dbReference>
<dbReference type="GeneID" id="37038281"/>
<dbReference type="EMBL" id="KZ819431">
    <property type="protein sequence ID" value="PWN40067.1"/>
    <property type="molecule type" value="Genomic_DNA"/>
</dbReference>
<feature type="region of interest" description="Disordered" evidence="1">
    <location>
        <begin position="47"/>
        <end position="84"/>
    </location>
</feature>
<dbReference type="Proteomes" id="UP000245783">
    <property type="component" value="Unassembled WGS sequence"/>
</dbReference>
<evidence type="ECO:0000313" key="2">
    <source>
        <dbReference type="EMBL" id="PWN40067.1"/>
    </source>
</evidence>
<keyword evidence="3" id="KW-1185">Reference proteome</keyword>
<name>A0A316VR28_9BASI</name>
<sequence>MRRQPGPVVRPDDGKEGKLTLAKTFCSGNEANVGYLDSWVQATWTSRRATPSSPIVPPPSAPAPSSSQPPPPPPPAPFSVNAPAQSATSIHLPVGSIFACKTKLATRSRRVKVNVGFINGDARHYRAFGSIRKLGLLSLC</sequence>
<proteinExistence type="predicted"/>
<accession>A0A316VR28</accession>
<dbReference type="AlphaFoldDB" id="A0A316VR28"/>